<comment type="caution">
    <text evidence="2">The sequence shown here is derived from an EMBL/GenBank/DDBJ whole genome shotgun (WGS) entry which is preliminary data.</text>
</comment>
<name>A0A9P3Q6B6_9MYCO</name>
<accession>A0A9P3Q6B6</accession>
<proteinExistence type="predicted"/>
<gene>
    <name evidence="2" type="ORF">Mkiyose1413_35460</name>
    <name evidence="1" type="ORF">SRL2020028_29470</name>
</gene>
<reference evidence="2" key="1">
    <citation type="submission" date="2022-08" db="EMBL/GenBank/DDBJ databases">
        <title>Mycobacterium kiyosense sp. nov., scotochromogenic slow-glowing species isolated from respiratory specimens.</title>
        <authorList>
            <person name="Fukano H."/>
            <person name="Kazumi Y."/>
            <person name="Sakagami N."/>
            <person name="Ato M."/>
            <person name="Mitarai S."/>
            <person name="Hoshino Y."/>
        </authorList>
    </citation>
    <scope>NUCLEOTIDE SEQUENCE</scope>
    <source>
        <strain evidence="2">1413</strain>
        <strain evidence="1">SRL2020-028</strain>
    </source>
</reference>
<dbReference type="Proteomes" id="UP001165663">
    <property type="component" value="Unassembled WGS sequence"/>
</dbReference>
<dbReference type="Proteomes" id="UP001064782">
    <property type="component" value="Unassembled WGS sequence"/>
</dbReference>
<dbReference type="AlphaFoldDB" id="A0A9P3Q6B6"/>
<evidence type="ECO:0000313" key="1">
    <source>
        <dbReference type="EMBL" id="GLB83691.1"/>
    </source>
</evidence>
<dbReference type="EMBL" id="BRXE01000032">
    <property type="protein sequence ID" value="GLB83691.1"/>
    <property type="molecule type" value="Genomic_DNA"/>
</dbReference>
<sequence>MQEPFVGCDALQRGVLNRHQLRTRYRALLPGIYLPAAGQASLEQRIAAAWLWSKGRATIAGAAAAALHGTKWIPRDVPIELVSGNSRPPTGVLTRRCLLLDGETQVIDGRSVTTAERTAFDIGRGGALHSAVARLDALAAATGFKVEDVLDVVRRHPRSPGLRRLETALELVDAGAQSPRESYLRLLLIEAGFPRPQTQIPVLGADGIPFAHIDVGWEEYKVGVEYEGVHHQTVRGRYVYDIQRLEMIERQGWLIVRVVAEERRVGIIARVRVAMVDRGWDAPDADVCPGLWV</sequence>
<dbReference type="EMBL" id="BRZI01000029">
    <property type="protein sequence ID" value="GLD31663.1"/>
    <property type="molecule type" value="Genomic_DNA"/>
</dbReference>
<evidence type="ECO:0000313" key="2">
    <source>
        <dbReference type="EMBL" id="GLD31663.1"/>
    </source>
</evidence>
<evidence type="ECO:0008006" key="4">
    <source>
        <dbReference type="Google" id="ProtNLM"/>
    </source>
</evidence>
<evidence type="ECO:0000313" key="3">
    <source>
        <dbReference type="Proteomes" id="UP001064782"/>
    </source>
</evidence>
<organism evidence="2 3">
    <name type="scientific">Mycobacterium kiyosense</name>
    <dbReference type="NCBI Taxonomy" id="2871094"/>
    <lineage>
        <taxon>Bacteria</taxon>
        <taxon>Bacillati</taxon>
        <taxon>Actinomycetota</taxon>
        <taxon>Actinomycetes</taxon>
        <taxon>Mycobacteriales</taxon>
        <taxon>Mycobacteriaceae</taxon>
        <taxon>Mycobacterium</taxon>
    </lineage>
</organism>
<dbReference type="GeneID" id="83630996"/>
<keyword evidence="3" id="KW-1185">Reference proteome</keyword>
<dbReference type="RefSeq" id="WP_236980612.1">
    <property type="nucleotide sequence ID" value="NZ_BRXE01000032.1"/>
</dbReference>
<protein>
    <recommendedName>
        <fullName evidence="4">DUF559 domain-containing protein</fullName>
    </recommendedName>
</protein>